<dbReference type="AlphaFoldDB" id="A0A226DHD8"/>
<dbReference type="GO" id="GO:0007266">
    <property type="term" value="P:Rho protein signal transduction"/>
    <property type="evidence" value="ECO:0007669"/>
    <property type="project" value="TreeGrafter"/>
</dbReference>
<evidence type="ECO:0000259" key="5">
    <source>
        <dbReference type="PROSITE" id="PS50002"/>
    </source>
</evidence>
<dbReference type="EMBL" id="LNIX01000020">
    <property type="protein sequence ID" value="OXA44117.1"/>
    <property type="molecule type" value="Genomic_DNA"/>
</dbReference>
<dbReference type="InterPro" id="IPR013625">
    <property type="entry name" value="PTB"/>
</dbReference>
<dbReference type="GO" id="GO:0005886">
    <property type="term" value="C:plasma membrane"/>
    <property type="evidence" value="ECO:0007669"/>
    <property type="project" value="TreeGrafter"/>
</dbReference>
<evidence type="ECO:0000256" key="2">
    <source>
        <dbReference type="ARBA" id="ARBA00022443"/>
    </source>
</evidence>
<keyword evidence="6" id="KW-0808">Transferase</keyword>
<reference evidence="6 7" key="1">
    <citation type="submission" date="2015-12" db="EMBL/GenBank/DDBJ databases">
        <title>The genome of Folsomia candida.</title>
        <authorList>
            <person name="Faddeeva A."/>
            <person name="Derks M.F."/>
            <person name="Anvar Y."/>
            <person name="Smit S."/>
            <person name="Van Straalen N."/>
            <person name="Roelofs D."/>
        </authorList>
    </citation>
    <scope>NUCLEOTIDE SEQUENCE [LARGE SCALE GENOMIC DNA]</scope>
    <source>
        <strain evidence="6 7">VU population</strain>
        <tissue evidence="6">Whole body</tissue>
    </source>
</reference>
<dbReference type="OrthoDB" id="4680325at2759"/>
<evidence type="ECO:0000256" key="1">
    <source>
        <dbReference type="ARBA" id="ARBA00006197"/>
    </source>
</evidence>
<evidence type="ECO:0000256" key="4">
    <source>
        <dbReference type="SAM" id="MobiDB-lite"/>
    </source>
</evidence>
<dbReference type="CDD" id="cd01210">
    <property type="entry name" value="PTB_EPS8"/>
    <property type="match status" value="1"/>
</dbReference>
<feature type="compositionally biased region" description="Low complexity" evidence="4">
    <location>
        <begin position="717"/>
        <end position="753"/>
    </location>
</feature>
<dbReference type="InterPro" id="IPR001452">
    <property type="entry name" value="SH3_domain"/>
</dbReference>
<keyword evidence="7" id="KW-1185">Reference proteome</keyword>
<dbReference type="GO" id="GO:0016301">
    <property type="term" value="F:kinase activity"/>
    <property type="evidence" value="ECO:0007669"/>
    <property type="project" value="UniProtKB-KW"/>
</dbReference>
<dbReference type="InterPro" id="IPR013761">
    <property type="entry name" value="SAM/pointed_sf"/>
</dbReference>
<dbReference type="SUPFAM" id="SSF47769">
    <property type="entry name" value="SAM/Pointed domain"/>
    <property type="match status" value="1"/>
</dbReference>
<dbReference type="SMART" id="SM00326">
    <property type="entry name" value="SH3"/>
    <property type="match status" value="1"/>
</dbReference>
<dbReference type="PANTHER" id="PTHR12287">
    <property type="entry name" value="EPIDERMAL GROWTH FACTOR RECEPTOR KINASE SUBSTRATE EPS8-RELATED PROTEIN"/>
    <property type="match status" value="1"/>
</dbReference>
<evidence type="ECO:0000256" key="3">
    <source>
        <dbReference type="PROSITE-ProRule" id="PRU00192"/>
    </source>
</evidence>
<comment type="caution">
    <text evidence="6">The sequence shown here is derived from an EMBL/GenBank/DDBJ whole genome shotgun (WGS) entry which is preliminary data.</text>
</comment>
<feature type="region of interest" description="Disordered" evidence="4">
    <location>
        <begin position="701"/>
        <end position="807"/>
    </location>
</feature>
<sequence length="807" mass="90783">MNDPRMRGINESHYAGDQFSDRGGEMDGGGGMMGNVYEVEHLATFQLSEELNAPSDGMRRLLHMEKNGFGIWSQKMRVRLERNFIVILDFENGDEMERFPLPMIREPTAFTNSNPGELYNNIFAFIVHPVEMHIFQCFNISAADLVEDVKLALAGRVPPSRTRHTSQNSLPPPPVAPPPEPPHFKSPVEDSRDDTSSIESEGQYEREVAILNRCFDDIERFIARLQYAAAAYRELQRRRKSKKSKKKDHGEGLLSMRARPPHEREFVDILQKFKLSFNLLARLKAHIHDPNSPELVHFLFTPLALIVDASRDAHAPGLASRVVSPLLSREAVDLLTNCLTSKETELWHSLGDAWHLAREQWKGYVAPYQPVFMDGWSPTIRDPSSSSAIGVVAAEAAMRRLQAQQEAGYLQQQQQQRNAAAAAAAAAAERQGSVSPVEMPGDDFGAGQRAFLDSIRSRGGRMVVVTHPRTKNNHKELTVVRGEYLEVLDDTKKWWKARNWKNEMGYVPHTIVSPLSEYPQQDYPDNGRSGRWSSPSSTISSDDDFNYSMDKSPPPPPPQPSGRNALPAQSPNKKKPRDDDLMQQELKNVLTLFREKRKIEIQKTPEVFINQHSSVDEVQEWLKVKGFSERIRKQLSNMNGNELFSLKKAQLEAYCGKDEGRRLDSQITISRISTGFKTTRSSELRAILAKARAKVELGSFDVKTTSPSPEPVYTPPNKYGSRNGSSSNSNPTSPTPKPMGMMNNNNNKSPASKFKPKSRYDDDSDDAPVINFGLSDESDDESDDGRTNDKGTLGNMLKKRRGEILRK</sequence>
<proteinExistence type="inferred from homology"/>
<feature type="compositionally biased region" description="Basic and acidic residues" evidence="4">
    <location>
        <begin position="1"/>
        <end position="10"/>
    </location>
</feature>
<dbReference type="STRING" id="158441.A0A226DHD8"/>
<feature type="compositionally biased region" description="Pro residues" evidence="4">
    <location>
        <begin position="170"/>
        <end position="181"/>
    </location>
</feature>
<dbReference type="InterPro" id="IPR041418">
    <property type="entry name" value="SAM_3"/>
</dbReference>
<keyword evidence="2 3" id="KW-0728">SH3 domain</keyword>
<dbReference type="InterPro" id="IPR055093">
    <property type="entry name" value="EPS8_2nd"/>
</dbReference>
<evidence type="ECO:0000313" key="7">
    <source>
        <dbReference type="Proteomes" id="UP000198287"/>
    </source>
</evidence>
<feature type="region of interest" description="Disordered" evidence="4">
    <location>
        <begin position="516"/>
        <end position="582"/>
    </location>
</feature>
<dbReference type="Gene3D" id="2.30.29.30">
    <property type="entry name" value="Pleckstrin-homology domain (PH domain)/Phosphotyrosine-binding domain (PTB)"/>
    <property type="match status" value="1"/>
</dbReference>
<gene>
    <name evidence="6" type="ORF">Fcan01_21144</name>
</gene>
<dbReference type="Pfam" id="PF08416">
    <property type="entry name" value="PTB"/>
    <property type="match status" value="1"/>
</dbReference>
<dbReference type="Gene3D" id="1.10.150.50">
    <property type="entry name" value="Transcription Factor, Ets-1"/>
    <property type="match status" value="1"/>
</dbReference>
<feature type="compositionally biased region" description="Low complexity" evidence="4">
    <location>
        <begin position="529"/>
        <end position="540"/>
    </location>
</feature>
<organism evidence="6 7">
    <name type="scientific">Folsomia candida</name>
    <name type="common">Springtail</name>
    <dbReference type="NCBI Taxonomy" id="158441"/>
    <lineage>
        <taxon>Eukaryota</taxon>
        <taxon>Metazoa</taxon>
        <taxon>Ecdysozoa</taxon>
        <taxon>Arthropoda</taxon>
        <taxon>Hexapoda</taxon>
        <taxon>Collembola</taxon>
        <taxon>Entomobryomorpha</taxon>
        <taxon>Isotomoidea</taxon>
        <taxon>Isotomidae</taxon>
        <taxon>Proisotominae</taxon>
        <taxon>Folsomia</taxon>
    </lineage>
</organism>
<dbReference type="InterPro" id="IPR039801">
    <property type="entry name" value="EPS8-like"/>
</dbReference>
<feature type="region of interest" description="Disordered" evidence="4">
    <location>
        <begin position="1"/>
        <end position="27"/>
    </location>
</feature>
<dbReference type="SUPFAM" id="SSF50729">
    <property type="entry name" value="PH domain-like"/>
    <property type="match status" value="1"/>
</dbReference>
<dbReference type="PROSITE" id="PS50002">
    <property type="entry name" value="SH3"/>
    <property type="match status" value="1"/>
</dbReference>
<dbReference type="GO" id="GO:0003779">
    <property type="term" value="F:actin binding"/>
    <property type="evidence" value="ECO:0007669"/>
    <property type="project" value="TreeGrafter"/>
</dbReference>
<dbReference type="Pfam" id="PF22975">
    <property type="entry name" value="EPS8_2nd"/>
    <property type="match status" value="1"/>
</dbReference>
<accession>A0A226DHD8</accession>
<dbReference type="SUPFAM" id="SSF50044">
    <property type="entry name" value="SH3-domain"/>
    <property type="match status" value="1"/>
</dbReference>
<dbReference type="Pfam" id="PF18016">
    <property type="entry name" value="SAM_3"/>
    <property type="match status" value="1"/>
</dbReference>
<dbReference type="GO" id="GO:0035023">
    <property type="term" value="P:regulation of Rho protein signal transduction"/>
    <property type="evidence" value="ECO:0007669"/>
    <property type="project" value="TreeGrafter"/>
</dbReference>
<dbReference type="InterPro" id="IPR011993">
    <property type="entry name" value="PH-like_dom_sf"/>
</dbReference>
<dbReference type="InterPro" id="IPR033928">
    <property type="entry name" value="EPS8_PTB"/>
</dbReference>
<keyword evidence="6" id="KW-0675">Receptor</keyword>
<evidence type="ECO:0000313" key="6">
    <source>
        <dbReference type="EMBL" id="OXA44117.1"/>
    </source>
</evidence>
<comment type="similarity">
    <text evidence="1">Belongs to the EPS8 family.</text>
</comment>
<dbReference type="InterPro" id="IPR036028">
    <property type="entry name" value="SH3-like_dom_sf"/>
</dbReference>
<feature type="compositionally biased region" description="Basic and acidic residues" evidence="4">
    <location>
        <begin position="182"/>
        <end position="195"/>
    </location>
</feature>
<keyword evidence="6" id="KW-0418">Kinase</keyword>
<dbReference type="OMA" id="NIIMADV"/>
<feature type="domain" description="SH3" evidence="5">
    <location>
        <begin position="458"/>
        <end position="517"/>
    </location>
</feature>
<dbReference type="Proteomes" id="UP000198287">
    <property type="component" value="Unassembled WGS sequence"/>
</dbReference>
<name>A0A226DHD8_FOLCA</name>
<dbReference type="PANTHER" id="PTHR12287:SF23">
    <property type="entry name" value="AROUSER, ISOFORM A-RELATED"/>
    <property type="match status" value="1"/>
</dbReference>
<dbReference type="Pfam" id="PF00018">
    <property type="entry name" value="SH3_1"/>
    <property type="match status" value="1"/>
</dbReference>
<feature type="region of interest" description="Disordered" evidence="4">
    <location>
        <begin position="157"/>
        <end position="202"/>
    </location>
</feature>
<protein>
    <submittedName>
        <fullName evidence="6">Epidermal growth factor receptor kinase substrate 8-like protein 1</fullName>
    </submittedName>
</protein>
<dbReference type="Gene3D" id="2.30.30.40">
    <property type="entry name" value="SH3 Domains"/>
    <property type="match status" value="1"/>
</dbReference>